<evidence type="ECO:0000256" key="2">
    <source>
        <dbReference type="ARBA" id="ARBA00011963"/>
    </source>
</evidence>
<dbReference type="EMBL" id="JACHEM010000017">
    <property type="protein sequence ID" value="MBB6439032.1"/>
    <property type="molecule type" value="Genomic_DNA"/>
</dbReference>
<dbReference type="SUPFAM" id="SSF52540">
    <property type="entry name" value="P-loop containing nucleoside triphosphate hydrolases"/>
    <property type="match status" value="2"/>
</dbReference>
<evidence type="ECO:0000256" key="3">
    <source>
        <dbReference type="ARBA" id="ARBA00022741"/>
    </source>
</evidence>
<evidence type="ECO:0000313" key="9">
    <source>
        <dbReference type="Proteomes" id="UP000540423"/>
    </source>
</evidence>
<sequence length="616" mass="67720">MGEQVPFVQDDAFRRILPTWTAAAARQDRPVRVFVAGPPGSGKTAVADLVQEALDRRGGAVRISSDLYKSLHPQYAGFLADDVRTAGVRVRADIRRWQEQLAAQARARGYDVVIETALAEVEELRAAAAAARQDGARLELVAVAAPLALSQAGILDRFLDGAMEGSGGRYVSWDNHDTCAQRLLENLAVVEEEQLVGRVTVVRRDGAVLYDNSLTGGTWRRRPGAARAVVAERERPWTARETGQFLSGLARTERRVHTAGIPEDSRLAVQRDVARAAALAEPLRRIAQPTRRAPGVDYHRLSPAEHDWTFTELIVPGYLDDVLTQERPRVVYVMGQPGAGKTRAARGVLRELREQGRRPVRVVGERFKTRHPDYLELLQGEPRTAGARIRPDYTAWQERAEAWVRERSGDMVIEIAPGSAGRFLEGAARCRRAGYRVELVVLAVRAADSRQGTAARYAEVSRGGMPARFTSTAGHDRCFAAVTDALAAAEHDGAGPLVDLVQVVRRDGSVVHHNTRAPDGRWDRPADGVRMLVQERLRPYTQDEAKVFLDLHGELWSLLPRYRGELEETLQLARLLLPGARRLHAVGTPLAAVPEAEHAVPLAVGYCPVSSSKRAA</sequence>
<gene>
    <name evidence="8" type="ORF">HNQ79_005544</name>
</gene>
<evidence type="ECO:0000256" key="6">
    <source>
        <dbReference type="ARBA" id="ARBA00048178"/>
    </source>
</evidence>
<evidence type="ECO:0000256" key="1">
    <source>
        <dbReference type="ARBA" id="ARBA00009104"/>
    </source>
</evidence>
<dbReference type="EC" id="2.7.1.176" evidence="2"/>
<dbReference type="RefSeq" id="WP_185035535.1">
    <property type="nucleotide sequence ID" value="NZ_BNBN01000017.1"/>
</dbReference>
<dbReference type="InterPro" id="IPR010488">
    <property type="entry name" value="Zeta_toxin_domain"/>
</dbReference>
<name>A0A7X0LSB6_9ACTN</name>
<dbReference type="GO" id="GO:0016301">
    <property type="term" value="F:kinase activity"/>
    <property type="evidence" value="ECO:0007669"/>
    <property type="project" value="UniProtKB-KW"/>
</dbReference>
<comment type="caution">
    <text evidence="8">The sequence shown here is derived from an EMBL/GenBank/DDBJ whole genome shotgun (WGS) entry which is preliminary data.</text>
</comment>
<dbReference type="InterPro" id="IPR027417">
    <property type="entry name" value="P-loop_NTPase"/>
</dbReference>
<keyword evidence="8" id="KW-0418">Kinase</keyword>
<evidence type="ECO:0000256" key="4">
    <source>
        <dbReference type="ARBA" id="ARBA00022840"/>
    </source>
</evidence>
<dbReference type="SMART" id="SM00382">
    <property type="entry name" value="AAA"/>
    <property type="match status" value="2"/>
</dbReference>
<dbReference type="GO" id="GO:0005524">
    <property type="term" value="F:ATP binding"/>
    <property type="evidence" value="ECO:0007669"/>
    <property type="project" value="UniProtKB-KW"/>
</dbReference>
<dbReference type="Pfam" id="PF06414">
    <property type="entry name" value="Zeta_toxin"/>
    <property type="match status" value="2"/>
</dbReference>
<protein>
    <recommendedName>
        <fullName evidence="5">UDP-N-acetylglucosamine kinase</fullName>
        <ecNumber evidence="2">2.7.1.176</ecNumber>
    </recommendedName>
    <alternativeName>
        <fullName evidence="5">UDP-N-acetylglucosamine kinase</fullName>
    </alternativeName>
</protein>
<evidence type="ECO:0000313" key="8">
    <source>
        <dbReference type="EMBL" id="MBB6439032.1"/>
    </source>
</evidence>
<keyword evidence="4" id="KW-0067">ATP-binding</keyword>
<keyword evidence="8" id="KW-0808">Transferase</keyword>
<comment type="similarity">
    <text evidence="1">Belongs to the zeta toxin family.</text>
</comment>
<dbReference type="AlphaFoldDB" id="A0A7X0LSB6"/>
<feature type="domain" description="AAA+ ATPase" evidence="7">
    <location>
        <begin position="327"/>
        <end position="508"/>
    </location>
</feature>
<dbReference type="InterPro" id="IPR003593">
    <property type="entry name" value="AAA+_ATPase"/>
</dbReference>
<keyword evidence="3" id="KW-0547">Nucleotide-binding</keyword>
<keyword evidence="9" id="KW-1185">Reference proteome</keyword>
<proteinExistence type="inferred from homology"/>
<dbReference type="Proteomes" id="UP000540423">
    <property type="component" value="Unassembled WGS sequence"/>
</dbReference>
<evidence type="ECO:0000259" key="7">
    <source>
        <dbReference type="SMART" id="SM00382"/>
    </source>
</evidence>
<dbReference type="Gene3D" id="3.40.50.300">
    <property type="entry name" value="P-loop containing nucleotide triphosphate hydrolases"/>
    <property type="match status" value="2"/>
</dbReference>
<feature type="domain" description="AAA+ ATPase" evidence="7">
    <location>
        <begin position="29"/>
        <end position="169"/>
    </location>
</feature>
<organism evidence="8 9">
    <name type="scientific">Streptomyces candidus</name>
    <dbReference type="NCBI Taxonomy" id="67283"/>
    <lineage>
        <taxon>Bacteria</taxon>
        <taxon>Bacillati</taxon>
        <taxon>Actinomycetota</taxon>
        <taxon>Actinomycetes</taxon>
        <taxon>Kitasatosporales</taxon>
        <taxon>Streptomycetaceae</taxon>
        <taxon>Streptomyces</taxon>
    </lineage>
</organism>
<comment type="catalytic activity">
    <reaction evidence="6">
        <text>UDP-N-acetyl-alpha-D-glucosamine + ATP = UDP-N-acetyl-alpha-D-glucosamine 3'-phosphate + ADP + H(+)</text>
        <dbReference type="Rhea" id="RHEA:32671"/>
        <dbReference type="ChEBI" id="CHEBI:15378"/>
        <dbReference type="ChEBI" id="CHEBI:30616"/>
        <dbReference type="ChEBI" id="CHEBI:57705"/>
        <dbReference type="ChEBI" id="CHEBI:64353"/>
        <dbReference type="ChEBI" id="CHEBI:456216"/>
        <dbReference type="EC" id="2.7.1.176"/>
    </reaction>
</comment>
<accession>A0A7X0LSB6</accession>
<reference evidence="8 9" key="1">
    <citation type="submission" date="2020-08" db="EMBL/GenBank/DDBJ databases">
        <title>Genomic Encyclopedia of Type Strains, Phase IV (KMG-IV): sequencing the most valuable type-strain genomes for metagenomic binning, comparative biology and taxonomic classification.</title>
        <authorList>
            <person name="Goeker M."/>
        </authorList>
    </citation>
    <scope>NUCLEOTIDE SEQUENCE [LARGE SCALE GENOMIC DNA]</scope>
    <source>
        <strain evidence="8 9">DSM 40141</strain>
    </source>
</reference>
<evidence type="ECO:0000256" key="5">
    <source>
        <dbReference type="ARBA" id="ARBA00032897"/>
    </source>
</evidence>